<proteinExistence type="predicted"/>
<evidence type="ECO:0008006" key="3">
    <source>
        <dbReference type="Google" id="ProtNLM"/>
    </source>
</evidence>
<keyword evidence="2" id="KW-1185">Reference proteome</keyword>
<gene>
    <name evidence="1" type="ORF">ABID14_000001</name>
</gene>
<reference evidence="1 2" key="1">
    <citation type="submission" date="2024-06" db="EMBL/GenBank/DDBJ databases">
        <title>Genomic Encyclopedia of Type Strains, Phase IV (KMG-IV): sequencing the most valuable type-strain genomes for metagenomic binning, comparative biology and taxonomic classification.</title>
        <authorList>
            <person name="Goeker M."/>
        </authorList>
    </citation>
    <scope>NUCLEOTIDE SEQUENCE [LARGE SCALE GENOMIC DNA]</scope>
    <source>
        <strain evidence="1 2">DSM 21460</strain>
    </source>
</reference>
<dbReference type="RefSeq" id="WP_354366350.1">
    <property type="nucleotide sequence ID" value="NZ_JBEPMA010000001.1"/>
</dbReference>
<accession>A0ABV2J6I3</accession>
<dbReference type="Proteomes" id="UP001549162">
    <property type="component" value="Unassembled WGS sequence"/>
</dbReference>
<comment type="caution">
    <text evidence="1">The sequence shown here is derived from an EMBL/GenBank/DDBJ whole genome shotgun (WGS) entry which is preliminary data.</text>
</comment>
<organism evidence="1 2">
    <name type="scientific">Peptoniphilus olsenii</name>
    <dbReference type="NCBI Taxonomy" id="411570"/>
    <lineage>
        <taxon>Bacteria</taxon>
        <taxon>Bacillati</taxon>
        <taxon>Bacillota</taxon>
        <taxon>Tissierellia</taxon>
        <taxon>Tissierellales</taxon>
        <taxon>Peptoniphilaceae</taxon>
        <taxon>Peptoniphilus</taxon>
    </lineage>
</organism>
<sequence>MKIIRFKNSYATEVSKLIIETLTLSNIKDYSLNYIRQKLEISNCSRTAVNFYKKFGYNFKNNNHKPDDEGLIILEKFKK</sequence>
<protein>
    <recommendedName>
        <fullName evidence="3">N-acetyltransferase domain-containing protein</fullName>
    </recommendedName>
</protein>
<name>A0ABV2J6I3_9FIRM</name>
<dbReference type="EMBL" id="JBEPMA010000001">
    <property type="protein sequence ID" value="MET3616381.1"/>
    <property type="molecule type" value="Genomic_DNA"/>
</dbReference>
<evidence type="ECO:0000313" key="1">
    <source>
        <dbReference type="EMBL" id="MET3616381.1"/>
    </source>
</evidence>
<evidence type="ECO:0000313" key="2">
    <source>
        <dbReference type="Proteomes" id="UP001549162"/>
    </source>
</evidence>